<accession>A0ABW2K0F3</accession>
<organism evidence="3 4">
    <name type="scientific">Halobacillus campisalis</name>
    <dbReference type="NCBI Taxonomy" id="435909"/>
    <lineage>
        <taxon>Bacteria</taxon>
        <taxon>Bacillati</taxon>
        <taxon>Bacillota</taxon>
        <taxon>Bacilli</taxon>
        <taxon>Bacillales</taxon>
        <taxon>Bacillaceae</taxon>
        <taxon>Halobacillus</taxon>
    </lineage>
</organism>
<comment type="caution">
    <text evidence="3">The sequence shown here is derived from an EMBL/GenBank/DDBJ whole genome shotgun (WGS) entry which is preliminary data.</text>
</comment>
<dbReference type="EMBL" id="JBHTBY010000001">
    <property type="protein sequence ID" value="MFC7319767.1"/>
    <property type="molecule type" value="Genomic_DNA"/>
</dbReference>
<keyword evidence="2" id="KW-0732">Signal</keyword>
<evidence type="ECO:0000313" key="3">
    <source>
        <dbReference type="EMBL" id="MFC7319767.1"/>
    </source>
</evidence>
<evidence type="ECO:0000313" key="4">
    <source>
        <dbReference type="Proteomes" id="UP001596494"/>
    </source>
</evidence>
<evidence type="ECO:0008006" key="5">
    <source>
        <dbReference type="Google" id="ProtNLM"/>
    </source>
</evidence>
<feature type="signal peptide" evidence="2">
    <location>
        <begin position="1"/>
        <end position="19"/>
    </location>
</feature>
<proteinExistence type="predicted"/>
<feature type="compositionally biased region" description="Basic and acidic residues" evidence="1">
    <location>
        <begin position="69"/>
        <end position="80"/>
    </location>
</feature>
<keyword evidence="4" id="KW-1185">Reference proteome</keyword>
<feature type="compositionally biased region" description="Acidic residues" evidence="1">
    <location>
        <begin position="26"/>
        <end position="68"/>
    </location>
</feature>
<evidence type="ECO:0000256" key="1">
    <source>
        <dbReference type="SAM" id="MobiDB-lite"/>
    </source>
</evidence>
<sequence length="147" mass="16440">MKRNSLLLLSVLLIGIAGCGTQDQDPPVDSDTNEEVDNEGTATNEEEANDETTTNEEEDNEITNEEADEKGTAEPKHVDMMANDERIISMLKESGFISEDATPEEIEQALNEYVKEKAKGHDFNEKDSKAYLEELKKEIEQDINSES</sequence>
<dbReference type="RefSeq" id="WP_289215546.1">
    <property type="nucleotide sequence ID" value="NZ_JAPVRC010000003.1"/>
</dbReference>
<dbReference type="Proteomes" id="UP001596494">
    <property type="component" value="Unassembled WGS sequence"/>
</dbReference>
<gene>
    <name evidence="3" type="ORF">ACFQMN_02555</name>
</gene>
<feature type="chain" id="PRO_5045614731" description="Lipoprotein" evidence="2">
    <location>
        <begin position="20"/>
        <end position="147"/>
    </location>
</feature>
<evidence type="ECO:0000256" key="2">
    <source>
        <dbReference type="SAM" id="SignalP"/>
    </source>
</evidence>
<feature type="region of interest" description="Disordered" evidence="1">
    <location>
        <begin position="19"/>
        <end position="80"/>
    </location>
</feature>
<reference evidence="4" key="1">
    <citation type="journal article" date="2019" name="Int. J. Syst. Evol. Microbiol.">
        <title>The Global Catalogue of Microorganisms (GCM) 10K type strain sequencing project: providing services to taxonomists for standard genome sequencing and annotation.</title>
        <authorList>
            <consortium name="The Broad Institute Genomics Platform"/>
            <consortium name="The Broad Institute Genome Sequencing Center for Infectious Disease"/>
            <person name="Wu L."/>
            <person name="Ma J."/>
        </authorList>
    </citation>
    <scope>NUCLEOTIDE SEQUENCE [LARGE SCALE GENOMIC DNA]</scope>
    <source>
        <strain evidence="4">CCUG 73951</strain>
    </source>
</reference>
<name>A0ABW2K0F3_9BACI</name>
<dbReference type="PROSITE" id="PS51257">
    <property type="entry name" value="PROKAR_LIPOPROTEIN"/>
    <property type="match status" value="1"/>
</dbReference>
<protein>
    <recommendedName>
        <fullName evidence="5">Lipoprotein</fullName>
    </recommendedName>
</protein>